<dbReference type="Proteomes" id="UP000825729">
    <property type="component" value="Unassembled WGS sequence"/>
</dbReference>
<dbReference type="AlphaFoldDB" id="A0AAV7F4Z0"/>
<dbReference type="EMBL" id="JAINDJ010000002">
    <property type="protein sequence ID" value="KAG9455779.1"/>
    <property type="molecule type" value="Genomic_DNA"/>
</dbReference>
<organism evidence="1 2">
    <name type="scientific">Aristolochia fimbriata</name>
    <name type="common">White veined hardy Dutchman's pipe vine</name>
    <dbReference type="NCBI Taxonomy" id="158543"/>
    <lineage>
        <taxon>Eukaryota</taxon>
        <taxon>Viridiplantae</taxon>
        <taxon>Streptophyta</taxon>
        <taxon>Embryophyta</taxon>
        <taxon>Tracheophyta</taxon>
        <taxon>Spermatophyta</taxon>
        <taxon>Magnoliopsida</taxon>
        <taxon>Magnoliidae</taxon>
        <taxon>Piperales</taxon>
        <taxon>Aristolochiaceae</taxon>
        <taxon>Aristolochia</taxon>
    </lineage>
</organism>
<accession>A0AAV7F4Z0</accession>
<protein>
    <submittedName>
        <fullName evidence="1">Uncharacterized protein</fullName>
    </submittedName>
</protein>
<sequence>MERIPSPPPPPPIVTCEMRLQKIASGWWWWCRSAVARGGGGRDRPSSNSPLLSHIWAVDTCSRAFHSGLFSLPLLLSAESADCSPPFPPTVPTSYQFLIMTFTKLPTQTTLHNPHPQHNTLLWYN</sequence>
<reference evidence="1 2" key="1">
    <citation type="submission" date="2021-07" db="EMBL/GenBank/DDBJ databases">
        <title>The Aristolochia fimbriata genome: insights into angiosperm evolution, floral development and chemical biosynthesis.</title>
        <authorList>
            <person name="Jiao Y."/>
        </authorList>
    </citation>
    <scope>NUCLEOTIDE SEQUENCE [LARGE SCALE GENOMIC DNA]</scope>
    <source>
        <strain evidence="1">IBCAS-2021</strain>
        <tissue evidence="1">Leaf</tissue>
    </source>
</reference>
<gene>
    <name evidence="1" type="ORF">H6P81_000287</name>
</gene>
<proteinExistence type="predicted"/>
<evidence type="ECO:0000313" key="2">
    <source>
        <dbReference type="Proteomes" id="UP000825729"/>
    </source>
</evidence>
<keyword evidence="2" id="KW-1185">Reference proteome</keyword>
<name>A0AAV7F4Z0_ARIFI</name>
<comment type="caution">
    <text evidence="1">The sequence shown here is derived from an EMBL/GenBank/DDBJ whole genome shotgun (WGS) entry which is preliminary data.</text>
</comment>
<evidence type="ECO:0000313" key="1">
    <source>
        <dbReference type="EMBL" id="KAG9455779.1"/>
    </source>
</evidence>